<dbReference type="SUPFAM" id="SSF54197">
    <property type="entry name" value="HIT-like"/>
    <property type="match status" value="1"/>
</dbReference>
<dbReference type="EMBL" id="CP056041">
    <property type="protein sequence ID" value="QKZ24669.1"/>
    <property type="molecule type" value="Genomic_DNA"/>
</dbReference>
<dbReference type="PROSITE" id="PS51084">
    <property type="entry name" value="HIT_2"/>
    <property type="match status" value="1"/>
</dbReference>
<evidence type="ECO:0000313" key="5">
    <source>
        <dbReference type="EMBL" id="QKZ24669.1"/>
    </source>
</evidence>
<name>A0A7H8TMC4_STRCX</name>
<feature type="short sequence motif" description="Histidine triad motif" evidence="2 3">
    <location>
        <begin position="91"/>
        <end position="95"/>
    </location>
</feature>
<dbReference type="AlphaFoldDB" id="A0A7H8TMC4"/>
<feature type="active site" description="Tele-AMP-histidine intermediate" evidence="1">
    <location>
        <position position="93"/>
    </location>
</feature>
<gene>
    <name evidence="5" type="ORF">HUT05_07935</name>
</gene>
<sequence length="143" mass="15757">MPTLFSRILAGELPARFVWQDSKAAGFLTIAPLTPGHTLVVPRQEVDQWTETDDDLLAHCVTVAKAIGRGAQRAWNAPRAGLFIAGFEVPHLHIHVAPTWDMSDFDLAKAQLEKDEAALDNAAMRLRTALRELGFTEEVPTES</sequence>
<evidence type="ECO:0000256" key="1">
    <source>
        <dbReference type="PIRSR" id="PIRSR601310-1"/>
    </source>
</evidence>
<dbReference type="Pfam" id="PF01230">
    <property type="entry name" value="HIT"/>
    <property type="match status" value="1"/>
</dbReference>
<evidence type="ECO:0000256" key="3">
    <source>
        <dbReference type="PROSITE-ProRule" id="PRU00464"/>
    </source>
</evidence>
<accession>A0A7H8TMC4</accession>
<evidence type="ECO:0000256" key="2">
    <source>
        <dbReference type="PIRSR" id="PIRSR601310-3"/>
    </source>
</evidence>
<reference evidence="5 6" key="1">
    <citation type="submission" date="2020-06" db="EMBL/GenBank/DDBJ databases">
        <title>Genome mining for natural products.</title>
        <authorList>
            <person name="Zhang B."/>
            <person name="Shi J."/>
            <person name="Ge H."/>
        </authorList>
    </citation>
    <scope>NUCLEOTIDE SEQUENCE [LARGE SCALE GENOMIC DNA]</scope>
    <source>
        <strain evidence="5 6">NA02069</strain>
    </source>
</reference>
<evidence type="ECO:0000259" key="4">
    <source>
        <dbReference type="PROSITE" id="PS51084"/>
    </source>
</evidence>
<feature type="domain" description="HIT" evidence="4">
    <location>
        <begin position="4"/>
        <end position="107"/>
    </location>
</feature>
<keyword evidence="6" id="KW-1185">Reference proteome</keyword>
<evidence type="ECO:0000313" key="6">
    <source>
        <dbReference type="Proteomes" id="UP000509418"/>
    </source>
</evidence>
<dbReference type="GO" id="GO:0003824">
    <property type="term" value="F:catalytic activity"/>
    <property type="evidence" value="ECO:0007669"/>
    <property type="project" value="InterPro"/>
</dbReference>
<dbReference type="InterPro" id="IPR001310">
    <property type="entry name" value="Histidine_triad_HIT"/>
</dbReference>
<organism evidence="5 6">
    <name type="scientific">Streptomyces chartreusis</name>
    <dbReference type="NCBI Taxonomy" id="1969"/>
    <lineage>
        <taxon>Bacteria</taxon>
        <taxon>Bacillati</taxon>
        <taxon>Actinomycetota</taxon>
        <taxon>Actinomycetes</taxon>
        <taxon>Kitasatosporales</taxon>
        <taxon>Streptomycetaceae</taxon>
        <taxon>Streptomyces</taxon>
    </lineage>
</organism>
<dbReference type="PRINTS" id="PR00332">
    <property type="entry name" value="HISTRIAD"/>
</dbReference>
<dbReference type="InterPro" id="IPR011146">
    <property type="entry name" value="HIT-like"/>
</dbReference>
<protein>
    <submittedName>
        <fullName evidence="5">HIT family protein</fullName>
    </submittedName>
</protein>
<proteinExistence type="predicted"/>
<dbReference type="InterPro" id="IPR036265">
    <property type="entry name" value="HIT-like_sf"/>
</dbReference>
<dbReference type="Gene3D" id="3.30.428.10">
    <property type="entry name" value="HIT-like"/>
    <property type="match status" value="1"/>
</dbReference>
<dbReference type="GO" id="GO:0009117">
    <property type="term" value="P:nucleotide metabolic process"/>
    <property type="evidence" value="ECO:0007669"/>
    <property type="project" value="TreeGrafter"/>
</dbReference>
<dbReference type="Proteomes" id="UP000509418">
    <property type="component" value="Chromosome"/>
</dbReference>
<dbReference type="PANTHER" id="PTHR46648:SF1">
    <property type="entry name" value="ADENOSINE 5'-MONOPHOSPHORAMIDASE HNT1"/>
    <property type="match status" value="1"/>
</dbReference>
<dbReference type="PANTHER" id="PTHR46648">
    <property type="entry name" value="HIT FAMILY PROTEIN 1"/>
    <property type="match status" value="1"/>
</dbReference>